<keyword evidence="3" id="KW-0175">Coiled coil</keyword>
<dbReference type="PRINTS" id="PR00313">
    <property type="entry name" value="CABNDNGRPT"/>
</dbReference>
<evidence type="ECO:0000256" key="2">
    <source>
        <dbReference type="ARBA" id="ARBA00022525"/>
    </source>
</evidence>
<dbReference type="Proteomes" id="UP000001353">
    <property type="component" value="Chromosome"/>
</dbReference>
<dbReference type="Pfam" id="PF00353">
    <property type="entry name" value="HemolysinCabind"/>
    <property type="match status" value="10"/>
</dbReference>
<dbReference type="InterPro" id="IPR010221">
    <property type="entry name" value="VCBS_dom"/>
</dbReference>
<dbReference type="RefSeq" id="WP_013962185.1">
    <property type="nucleotide sequence ID" value="NC_015730.1"/>
</dbReference>
<dbReference type="Gene3D" id="2.150.10.10">
    <property type="entry name" value="Serralysin-like metalloprotease, C-terminal"/>
    <property type="match status" value="9"/>
</dbReference>
<dbReference type="InterPro" id="IPR040853">
    <property type="entry name" value="RapA2_cadherin-like"/>
</dbReference>
<feature type="domain" description="RapA2 cadherin-like" evidence="5">
    <location>
        <begin position="2157"/>
        <end position="2222"/>
    </location>
</feature>
<evidence type="ECO:0000256" key="3">
    <source>
        <dbReference type="SAM" id="Coils"/>
    </source>
</evidence>
<dbReference type="InterPro" id="IPR011049">
    <property type="entry name" value="Serralysin-like_metalloprot_C"/>
</dbReference>
<gene>
    <name evidence="6" type="ordered locus">RLO149_c022880</name>
</gene>
<dbReference type="PANTHER" id="PTHR38340">
    <property type="entry name" value="S-LAYER PROTEIN"/>
    <property type="match status" value="1"/>
</dbReference>
<feature type="coiled-coil region" evidence="3">
    <location>
        <begin position="785"/>
        <end position="833"/>
    </location>
</feature>
<evidence type="ECO:0000256" key="4">
    <source>
        <dbReference type="SAM" id="MobiDB-lite"/>
    </source>
</evidence>
<evidence type="ECO:0000313" key="7">
    <source>
        <dbReference type="Proteomes" id="UP000001353"/>
    </source>
</evidence>
<feature type="region of interest" description="Disordered" evidence="4">
    <location>
        <begin position="1457"/>
        <end position="1477"/>
    </location>
</feature>
<dbReference type="GO" id="GO:0005576">
    <property type="term" value="C:extracellular region"/>
    <property type="evidence" value="ECO:0007669"/>
    <property type="project" value="UniProtKB-SubCell"/>
</dbReference>
<evidence type="ECO:0000256" key="1">
    <source>
        <dbReference type="ARBA" id="ARBA00004613"/>
    </source>
</evidence>
<evidence type="ECO:0000259" key="5">
    <source>
        <dbReference type="Pfam" id="PF17803"/>
    </source>
</evidence>
<dbReference type="Pfam" id="PF17803">
    <property type="entry name" value="Cadherin_4"/>
    <property type="match status" value="1"/>
</dbReference>
<feature type="region of interest" description="Disordered" evidence="4">
    <location>
        <begin position="2323"/>
        <end position="2414"/>
    </location>
</feature>
<evidence type="ECO:0000313" key="6">
    <source>
        <dbReference type="EMBL" id="AEI94261.1"/>
    </source>
</evidence>
<dbReference type="InterPro" id="IPR001343">
    <property type="entry name" value="Hemolysn_Ca-bd"/>
</dbReference>
<dbReference type="InterPro" id="IPR050557">
    <property type="entry name" value="RTX_toxin/Mannuronan_C5-epim"/>
</dbReference>
<dbReference type="EMBL" id="CP002623">
    <property type="protein sequence ID" value="AEI94261.1"/>
    <property type="molecule type" value="Genomic_DNA"/>
</dbReference>
<dbReference type="PROSITE" id="PS00330">
    <property type="entry name" value="HEMOLYSIN_CALCIUM"/>
    <property type="match status" value="14"/>
</dbReference>
<feature type="compositionally biased region" description="Acidic residues" evidence="4">
    <location>
        <begin position="2361"/>
        <end position="2381"/>
    </location>
</feature>
<dbReference type="STRING" id="391595.RLO149_c022880"/>
<dbReference type="eggNOG" id="COG2931">
    <property type="taxonomic scope" value="Bacteria"/>
</dbReference>
<keyword evidence="2" id="KW-0964">Secreted</keyword>
<organism evidence="6 7">
    <name type="scientific">Roseobacter litoralis (strain ATCC 49566 / DSM 6996 / JCM 21268 / NBRC 15278 / OCh 149)</name>
    <dbReference type="NCBI Taxonomy" id="391595"/>
    <lineage>
        <taxon>Bacteria</taxon>
        <taxon>Pseudomonadati</taxon>
        <taxon>Pseudomonadota</taxon>
        <taxon>Alphaproteobacteria</taxon>
        <taxon>Rhodobacterales</taxon>
        <taxon>Roseobacteraceae</taxon>
        <taxon>Roseobacter</taxon>
    </lineage>
</organism>
<accession>F7ZAR5</accession>
<sequence>MAISYFGSNYNVVASTVTFTPKDSQFGPGAGGDPIEPMFFGIGGDELRTTPFSVGGPVVMDLPFLGETEVLTARLFGELGARMGLEITAGLEKGADDPDDPDLITPGQIAAVLPYDLVVAYPTLAADAASGDLVDLFFDTTFNPGASAETGFQTRFPSLIFEMNLINELDVVLGAEVGILGSNTTFTPVDFNASTSIPLISVDTARTDDEGDADPLNVLGIGTQTIISLLGLDPIENENGEFAGISVPLNAFFNTTLPEDRAGGTTDVTGEQPEGRVPERPEIDIGRIELFVPNINVTSKEVDGVYVADPDKRVVNGVVQDDATGQGNKDDLAALVLDLDGLTTLATGGAFPPLELGWELFNSNNGETEEDASPFELAIDFYYNLLDVELRAAFPLAQEFELTPEIATKVSFFETTPEGEKGDAVAVQVAQTKKQLLFDASGSFTSDAVAQRLSELAAQSTQVARDIELFVDLERAIPGAFTGDVGGVSGVLGISRDGGPFQPLDALGDAPIVESAPQLGENQNVDLDLTGIEFGYIISSQINGPETTEVIPLDFNPDDTVFRFVEVEAPAGLTETDFFTDLSALNVIYGGEQIFVEVETEARPIIRSTTGLEFDLSLLLSGLEFEAGFNASVDLGPFSVGVGLDLGVGPLFDETIPLFDADLITLFDETFSITDSKTTTFLLGGDEAEGELAPGAIVGTEEDDNLTPEEFGDLDLVAIVAARQQAADAQVVIDETEPLIGPASAAVPPAQAAVIQANSLSAVLDAQFAQIQALFNIGAVSESVLIEARAARDQARADLSAAEATLAALEAERDSLIQTLNQANAELAEAELILANAGNPELRGTAQADVIIGLGGDDRLLGLEGDDTLFPGEGADSVDGGAGVDLVDFSDLIGAVLTTGYDGLLPSGVRAGVDVTLDGGTETAAEINSDATAGPVTEVSNVERWRLTDFADVLRMEDIAFGALDNLRDVSLLGGNDVVVTSSLGGRTIDAPQLTIDLGEGDDRFTVTGSGGLADLAPGMTIFGGEGVDTIGVAGNVDLQVSTGPLGVTFTGFENVIRLDSGAGTLAGDDGANRLQDSTGDGVLIGRGGADMLLGGAGNDVLIGGLGADVLDGGAGTDTVSYADSTTSIFIREVPGAQMLGFRGEAQGDVLIDIERIEGSAFNDLFRGGDRSMTIEGGDGDDRIVAGAGNDTIRGGDGDDLLLRAEEGQVSGANVFDGGNGFDLLGGFEGGERFVTGSVSGTVRFVDRDPRGLLPFQDNNVDRTGTFTYSAPVEQFLRVRMADGVAQMVEEDINSNAIFTSVSVNGRYNYTEFGVLNFPTDWRNVNIQTFEQFGFTRSALLASSNDFVDGTGRDSLNTFIADAVSGLSSSEIVSSFYSSDIRSIGSLSSSERILSTDTFSNVEGVIGTTRDDELFGAGADEAFYGNGGDDYIEAAAGDDILGFGEGQALRDLTDPPGDTAVPSFGRSGGTNAPQNNPTILERLRTLDPDDRVASAAPVTVTGDVDGAGNTRVDWGSFLWGGDGIDTLDLRFDRGLSFLPSDGPAARAIVDLDVAPTNTTINTFTGERVVYGTAVFTNPGEDASARGSYVNATLYGIENVLGTANDDIISGDARDNRIEGGGGADTMDGRGGMDTASYALASEGVELNLVRDGAGVRLENSGGGTGDAAGDTAVGFERFEGSDFADTVTLTGPVATGNATLSFDVAHFFPEVTVPGGFPGNDETFPAETRVFTETVPVYDRLLTSAIPLVTVSLGDGDDVLTAGAGMPVVADMGDGADTVHLTGVVHDIDLGAGDDMVSVAALPDGALTGRSAAQRTTFIDGGNGVDTVSFASDAFVSLQSDGAGRAIVTVAAEPVAIETTAFINSRTFTDFIFPFTSVQRTSDPIGEIDITGQASFTAALDAIDASPAIYDLTNVEFIEIDGARIRLNAADPVVDADTTLTITEDARDPFDLGIIVPAVERSAGATFRIEALPDTAQIILPADVAAAGPVAVGDVLSADELAALQVIPGQLFGDAVDRLEFARVDPPEPEASRIATLPSVAPLDGVSLNITAPTSPDGDPLTVTITQAPDSGTLFIMRPDSGFLALGVTMPMPVAVTVGDTLTPEELAGLSYRPADNATGSVGAVAYEVDTGLGLRELSQTTGTDDAPVDRDGRAGQTITIEITPVDDAPKVARLLYPISPNGVLEATINAADAENDAFTLSVEQAPTLGALVLNPDGSFVYRQDAELDFAGADFLEDRFTVRATQDGSALASPAVTQVVRIVNPASQTAIVFDPTRVDVFFDDQGDPIALGGLGTDDTVIGHDGKDQLFGFGGNDRILGLEGDDMLSGGSGNDRLNGGDGNDSIEGGTGDDVLFGKAGDDMLDGGEGDDELIGSDGDDEINGQAGDDLLRGGAGNDTIEGGEGDDTVFGGNDDDIINGGVGDDMLGGNGGNDTINGGSGDDMLIGGLDSDVLDGGDGADELRGGGGDDTLFGGDGDDVMFGSFNDDVLYGGAGNDVLNGNTQVDLLFGEAGNDILRGGDGFDTLDGGAGNDTLEGGNGKDILNGGSGQDILRGQAQNDTFVFANASDSAFGSADLIDGFDGVGIQGGDVIDLSLIDADFAASGNQGFVFLGALTTAQGLAAGAGALWVEDFGTQTRLYGLVDDDNTIDLAVRINDGAATRASDYLVGDFIV</sequence>
<keyword evidence="7" id="KW-1185">Reference proteome</keyword>
<proteinExistence type="predicted"/>
<dbReference type="Gene3D" id="2.160.20.160">
    <property type="match status" value="1"/>
</dbReference>
<dbReference type="KEGG" id="rli:RLO149_c022880"/>
<dbReference type="PANTHER" id="PTHR38340:SF1">
    <property type="entry name" value="S-LAYER PROTEIN"/>
    <property type="match status" value="1"/>
</dbReference>
<dbReference type="SUPFAM" id="SSF51120">
    <property type="entry name" value="beta-Roll"/>
    <property type="match status" value="7"/>
</dbReference>
<feature type="compositionally biased region" description="Acidic residues" evidence="4">
    <location>
        <begin position="2400"/>
        <end position="2414"/>
    </location>
</feature>
<name>F7ZAR5_ROSLO</name>
<dbReference type="NCBIfam" id="TIGR01965">
    <property type="entry name" value="VCBS_repeat"/>
    <property type="match status" value="1"/>
</dbReference>
<reference evidence="6 7" key="1">
    <citation type="journal article" date="2011" name="BMC Genomics">
        <title>Comparative genome analysis and genome-guided physiological analysis of Roseobacter litoralis.</title>
        <authorList>
            <person name="Kalhoefer D."/>
            <person name="Thole S."/>
            <person name="Voget S."/>
            <person name="Lehmann R."/>
            <person name="Liesegang H."/>
            <person name="Wollher A."/>
            <person name="Daniel R."/>
            <person name="Simon M."/>
            <person name="Brinkhoff T."/>
        </authorList>
    </citation>
    <scope>NUCLEOTIDE SEQUENCE [LARGE SCALE GENOMIC DNA]</scope>
    <source>
        <strain evidence="7">ATCC 49566 / DSM 6996 / JCM 21268 / NBRC 15278 / OCh 149</strain>
    </source>
</reference>
<protein>
    <recommendedName>
        <fullName evidence="5">RapA2 cadherin-like domain-containing protein</fullName>
    </recommendedName>
</protein>
<dbReference type="OrthoDB" id="9342475at2"/>
<comment type="subcellular location">
    <subcellularLocation>
        <location evidence="1">Secreted</location>
    </subcellularLocation>
</comment>
<dbReference type="InterPro" id="IPR018511">
    <property type="entry name" value="Hemolysin-typ_Ca-bd_CS"/>
</dbReference>
<dbReference type="GO" id="GO:0005509">
    <property type="term" value="F:calcium ion binding"/>
    <property type="evidence" value="ECO:0007669"/>
    <property type="project" value="InterPro"/>
</dbReference>
<dbReference type="HOGENOM" id="CLU_227479_0_0_5"/>